<keyword evidence="7 9" id="KW-0472">Membrane</keyword>
<comment type="function">
    <text evidence="9">Part of the tripartite ATP-independent periplasmic (TRAP) transport system.</text>
</comment>
<evidence type="ECO:0000256" key="8">
    <source>
        <dbReference type="ARBA" id="ARBA00038436"/>
    </source>
</evidence>
<dbReference type="EMBL" id="BPFH01000001">
    <property type="protein sequence ID" value="GIT93900.1"/>
    <property type="molecule type" value="Genomic_DNA"/>
</dbReference>
<keyword evidence="2 9" id="KW-0813">Transport</keyword>
<feature type="transmembrane region" description="Helical" evidence="9">
    <location>
        <begin position="7"/>
        <end position="30"/>
    </location>
</feature>
<dbReference type="Pfam" id="PF04290">
    <property type="entry name" value="DctQ"/>
    <property type="match status" value="1"/>
</dbReference>
<dbReference type="Proteomes" id="UP000786693">
    <property type="component" value="Unassembled WGS sequence"/>
</dbReference>
<evidence type="ECO:0000259" key="10">
    <source>
        <dbReference type="Pfam" id="PF04290"/>
    </source>
</evidence>
<feature type="transmembrane region" description="Helical" evidence="9">
    <location>
        <begin position="36"/>
        <end position="54"/>
    </location>
</feature>
<comment type="caution">
    <text evidence="11">The sequence shown here is derived from an EMBL/GenBank/DDBJ whole genome shotgun (WGS) entry which is preliminary data.</text>
</comment>
<evidence type="ECO:0000256" key="2">
    <source>
        <dbReference type="ARBA" id="ARBA00022448"/>
    </source>
</evidence>
<gene>
    <name evidence="11" type="ORF">JANAI62_05230</name>
</gene>
<dbReference type="InterPro" id="IPR055348">
    <property type="entry name" value="DctQ"/>
</dbReference>
<evidence type="ECO:0000313" key="12">
    <source>
        <dbReference type="Proteomes" id="UP000786693"/>
    </source>
</evidence>
<evidence type="ECO:0000256" key="3">
    <source>
        <dbReference type="ARBA" id="ARBA00022475"/>
    </source>
</evidence>
<evidence type="ECO:0000313" key="11">
    <source>
        <dbReference type="EMBL" id="GIT93900.1"/>
    </source>
</evidence>
<keyword evidence="4 9" id="KW-0997">Cell inner membrane</keyword>
<feature type="transmembrane region" description="Helical" evidence="9">
    <location>
        <begin position="75"/>
        <end position="95"/>
    </location>
</feature>
<comment type="subunit">
    <text evidence="9">The complex comprises the extracytoplasmic solute receptor protein and the two transmembrane proteins.</text>
</comment>
<dbReference type="PANTHER" id="PTHR35011">
    <property type="entry name" value="2,3-DIKETO-L-GULONATE TRAP TRANSPORTER SMALL PERMEASE PROTEIN YIAM"/>
    <property type="match status" value="1"/>
</dbReference>
<protein>
    <recommendedName>
        <fullName evidence="9">TRAP transporter small permease protein</fullName>
    </recommendedName>
</protein>
<organism evidence="11 12">
    <name type="scientific">Jannaschia pagri</name>
    <dbReference type="NCBI Taxonomy" id="2829797"/>
    <lineage>
        <taxon>Bacteria</taxon>
        <taxon>Pseudomonadati</taxon>
        <taxon>Pseudomonadota</taxon>
        <taxon>Alphaproteobacteria</taxon>
        <taxon>Rhodobacterales</taxon>
        <taxon>Roseobacteraceae</taxon>
        <taxon>Jannaschia</taxon>
    </lineage>
</organism>
<keyword evidence="5 9" id="KW-0812">Transmembrane</keyword>
<comment type="subcellular location">
    <subcellularLocation>
        <location evidence="1 9">Cell inner membrane</location>
        <topology evidence="1 9">Multi-pass membrane protein</topology>
    </subcellularLocation>
</comment>
<keyword evidence="12" id="KW-1185">Reference proteome</keyword>
<accession>A0ABQ4NI84</accession>
<keyword evidence="3" id="KW-1003">Cell membrane</keyword>
<name>A0ABQ4NI84_9RHOB</name>
<sequence>MAGYGAGALLVGLCGLILYSVVGRLFGLYLGGVNDLAGYVMATSTFMALSYTFRTNGHIRVGLVIQRFHGRRRQWLETVCLAIMSAVACFLAYYMGRLVYFSYQFGERSEGADATPLWIPQTPVALGAGLLAIAVLHSLAQALFDYGAIDPERSDSHGAEV</sequence>
<evidence type="ECO:0000256" key="6">
    <source>
        <dbReference type="ARBA" id="ARBA00022989"/>
    </source>
</evidence>
<keyword evidence="6 9" id="KW-1133">Transmembrane helix</keyword>
<feature type="domain" description="Tripartite ATP-independent periplasmic transporters DctQ component" evidence="10">
    <location>
        <begin position="13"/>
        <end position="143"/>
    </location>
</feature>
<reference evidence="11 12" key="1">
    <citation type="submission" date="2021-05" db="EMBL/GenBank/DDBJ databases">
        <title>Bacteria Genome sequencing.</title>
        <authorList>
            <person name="Takabe Y."/>
            <person name="Nakajima Y."/>
            <person name="Suzuki S."/>
            <person name="Shiozaki T."/>
        </authorList>
    </citation>
    <scope>NUCLEOTIDE SEQUENCE [LARGE SCALE GENOMIC DNA]</scope>
    <source>
        <strain evidence="11 12">AI_62</strain>
    </source>
</reference>
<evidence type="ECO:0000256" key="4">
    <source>
        <dbReference type="ARBA" id="ARBA00022519"/>
    </source>
</evidence>
<evidence type="ECO:0000256" key="5">
    <source>
        <dbReference type="ARBA" id="ARBA00022692"/>
    </source>
</evidence>
<proteinExistence type="inferred from homology"/>
<evidence type="ECO:0000256" key="7">
    <source>
        <dbReference type="ARBA" id="ARBA00023136"/>
    </source>
</evidence>
<dbReference type="PANTHER" id="PTHR35011:SF10">
    <property type="entry name" value="TRAP TRANSPORTER SMALL PERMEASE PROTEIN"/>
    <property type="match status" value="1"/>
</dbReference>
<comment type="similarity">
    <text evidence="8 9">Belongs to the TRAP transporter small permease family.</text>
</comment>
<dbReference type="InterPro" id="IPR007387">
    <property type="entry name" value="TRAP_DctQ"/>
</dbReference>
<feature type="transmembrane region" description="Helical" evidence="9">
    <location>
        <begin position="124"/>
        <end position="144"/>
    </location>
</feature>
<evidence type="ECO:0000256" key="9">
    <source>
        <dbReference type="RuleBase" id="RU369079"/>
    </source>
</evidence>
<evidence type="ECO:0000256" key="1">
    <source>
        <dbReference type="ARBA" id="ARBA00004429"/>
    </source>
</evidence>